<proteinExistence type="predicted"/>
<evidence type="ECO:0000313" key="1">
    <source>
        <dbReference type="EMBL" id="KAI3750379.1"/>
    </source>
</evidence>
<reference evidence="1 2" key="2">
    <citation type="journal article" date="2022" name="Mol. Ecol. Resour.">
        <title>The genomes of chicory, endive, great burdock and yacon provide insights into Asteraceae paleo-polyploidization history and plant inulin production.</title>
        <authorList>
            <person name="Fan W."/>
            <person name="Wang S."/>
            <person name="Wang H."/>
            <person name="Wang A."/>
            <person name="Jiang F."/>
            <person name="Liu H."/>
            <person name="Zhao H."/>
            <person name="Xu D."/>
            <person name="Zhang Y."/>
        </authorList>
    </citation>
    <scope>NUCLEOTIDE SEQUENCE [LARGE SCALE GENOMIC DNA]</scope>
    <source>
        <strain evidence="2">cv. Punajuju</strain>
        <tissue evidence="1">Leaves</tissue>
    </source>
</reference>
<accession>A0ACB9DUQ2</accession>
<name>A0ACB9DUQ2_CICIN</name>
<organism evidence="1 2">
    <name type="scientific">Cichorium intybus</name>
    <name type="common">Chicory</name>
    <dbReference type="NCBI Taxonomy" id="13427"/>
    <lineage>
        <taxon>Eukaryota</taxon>
        <taxon>Viridiplantae</taxon>
        <taxon>Streptophyta</taxon>
        <taxon>Embryophyta</taxon>
        <taxon>Tracheophyta</taxon>
        <taxon>Spermatophyta</taxon>
        <taxon>Magnoliopsida</taxon>
        <taxon>eudicotyledons</taxon>
        <taxon>Gunneridae</taxon>
        <taxon>Pentapetalae</taxon>
        <taxon>asterids</taxon>
        <taxon>campanulids</taxon>
        <taxon>Asterales</taxon>
        <taxon>Asteraceae</taxon>
        <taxon>Cichorioideae</taxon>
        <taxon>Cichorieae</taxon>
        <taxon>Cichoriinae</taxon>
        <taxon>Cichorium</taxon>
    </lineage>
</organism>
<gene>
    <name evidence="1" type="ORF">L2E82_21014</name>
</gene>
<evidence type="ECO:0000313" key="2">
    <source>
        <dbReference type="Proteomes" id="UP001055811"/>
    </source>
</evidence>
<protein>
    <submittedName>
        <fullName evidence="1">Uncharacterized protein</fullName>
    </submittedName>
</protein>
<reference evidence="2" key="1">
    <citation type="journal article" date="2022" name="Mol. Ecol. Resour.">
        <title>The genomes of chicory, endive, great burdock and yacon provide insights into Asteraceae palaeo-polyploidization history and plant inulin production.</title>
        <authorList>
            <person name="Fan W."/>
            <person name="Wang S."/>
            <person name="Wang H."/>
            <person name="Wang A."/>
            <person name="Jiang F."/>
            <person name="Liu H."/>
            <person name="Zhao H."/>
            <person name="Xu D."/>
            <person name="Zhang Y."/>
        </authorList>
    </citation>
    <scope>NUCLEOTIDE SEQUENCE [LARGE SCALE GENOMIC DNA]</scope>
    <source>
        <strain evidence="2">cv. Punajuju</strain>
    </source>
</reference>
<sequence length="172" mass="19700">MRNQEWTTVRGKRDHRSLKESLKQTHNFGSPSPGPGLVKESLNPILMHYSIRLTLFSTLLVVNLTSAIVVKRFFDSLKEARMEKRNVSPFTTWISDLLLHVTNFIAITALARHLIGITTMEQLMHFSHNHLLSLVHLQPNHNNESSDEEEEEEEGDEFVAEDNHVGKCNMSN</sequence>
<dbReference type="Proteomes" id="UP001055811">
    <property type="component" value="Linkage Group LG04"/>
</dbReference>
<dbReference type="EMBL" id="CM042012">
    <property type="protein sequence ID" value="KAI3750379.1"/>
    <property type="molecule type" value="Genomic_DNA"/>
</dbReference>
<comment type="caution">
    <text evidence="1">The sequence shown here is derived from an EMBL/GenBank/DDBJ whole genome shotgun (WGS) entry which is preliminary data.</text>
</comment>
<keyword evidence="2" id="KW-1185">Reference proteome</keyword>